<feature type="region of interest" description="Disordered" evidence="1">
    <location>
        <begin position="15"/>
        <end position="75"/>
    </location>
</feature>
<keyword evidence="2" id="KW-1185">Reference proteome</keyword>
<dbReference type="Proteomes" id="UP000504610">
    <property type="component" value="Chromosome 4"/>
</dbReference>
<sequence length="326" mass="35633">MDLKDPSYTTAQCANVNLYESSAGSSEKTPPSPRTDPRWPYLNKWSVSVSSSPQSPQSVLSPLKSNPEPEAEVQQPLMISSCAPESGEEIITSSEDMVSLPLNHSPVTVQNPKDAREGMADAPATSSPSPSLGAWTTPLKMSAFDSMETDKRGKGPSHPNEPSPIIKAASQEYPWAAKMKSVCNLNRVTVPDYLEDGTLKRGIWHIDDCLMFVSAWSPAETITLPEIKTITLWLSLKNIPNHLYSFEGIKWIASGIGEPMLTYKPWLDPTLMGEAKILVEVKLDKPFAQRVAIEDESGSVSMVDVVYSWLPSKCASCGQLGHKASR</sequence>
<evidence type="ECO:0000313" key="3">
    <source>
        <dbReference type="RefSeq" id="XP_056864204.1"/>
    </source>
</evidence>
<feature type="compositionally biased region" description="Low complexity" evidence="1">
    <location>
        <begin position="120"/>
        <end position="131"/>
    </location>
</feature>
<evidence type="ECO:0000313" key="2">
    <source>
        <dbReference type="Proteomes" id="UP000504610"/>
    </source>
</evidence>
<dbReference type="GeneID" id="130511304"/>
<name>A0A9W3DK67_RAPSA</name>
<reference evidence="2" key="1">
    <citation type="journal article" date="2019" name="Database">
        <title>The radish genome database (RadishGD): an integrated information resource for radish genomics.</title>
        <authorList>
            <person name="Yu H.J."/>
            <person name="Baek S."/>
            <person name="Lee Y.J."/>
            <person name="Cho A."/>
            <person name="Mun J.H."/>
        </authorList>
    </citation>
    <scope>NUCLEOTIDE SEQUENCE [LARGE SCALE GENOMIC DNA]</scope>
    <source>
        <strain evidence="2">cv. WK10039</strain>
    </source>
</reference>
<dbReference type="RefSeq" id="XP_056864204.1">
    <property type="nucleotide sequence ID" value="XM_057008224.1"/>
</dbReference>
<protein>
    <submittedName>
        <fullName evidence="3">Uncharacterized protein LOC130511304</fullName>
    </submittedName>
</protein>
<dbReference type="PANTHER" id="PTHR31286">
    <property type="entry name" value="GLYCINE-RICH CELL WALL STRUCTURAL PROTEIN 1.8-LIKE"/>
    <property type="match status" value="1"/>
</dbReference>
<proteinExistence type="predicted"/>
<organism evidence="2 3">
    <name type="scientific">Raphanus sativus</name>
    <name type="common">Radish</name>
    <name type="synonym">Raphanus raphanistrum var. sativus</name>
    <dbReference type="NCBI Taxonomy" id="3726"/>
    <lineage>
        <taxon>Eukaryota</taxon>
        <taxon>Viridiplantae</taxon>
        <taxon>Streptophyta</taxon>
        <taxon>Embryophyta</taxon>
        <taxon>Tracheophyta</taxon>
        <taxon>Spermatophyta</taxon>
        <taxon>Magnoliopsida</taxon>
        <taxon>eudicotyledons</taxon>
        <taxon>Gunneridae</taxon>
        <taxon>Pentapetalae</taxon>
        <taxon>rosids</taxon>
        <taxon>malvids</taxon>
        <taxon>Brassicales</taxon>
        <taxon>Brassicaceae</taxon>
        <taxon>Brassiceae</taxon>
        <taxon>Raphanus</taxon>
    </lineage>
</organism>
<feature type="region of interest" description="Disordered" evidence="1">
    <location>
        <begin position="112"/>
        <end position="137"/>
    </location>
</feature>
<dbReference type="KEGG" id="rsz:130511304"/>
<dbReference type="PANTHER" id="PTHR31286:SF63">
    <property type="entry name" value="DUF4283 DOMAIN-CONTAINING PROTEIN"/>
    <property type="match status" value="1"/>
</dbReference>
<reference evidence="3" key="2">
    <citation type="submission" date="2025-08" db="UniProtKB">
        <authorList>
            <consortium name="RefSeq"/>
        </authorList>
    </citation>
    <scope>IDENTIFICATION</scope>
    <source>
        <tissue evidence="3">Leaf</tissue>
    </source>
</reference>
<dbReference type="InterPro" id="IPR040256">
    <property type="entry name" value="At4g02000-like"/>
</dbReference>
<feature type="compositionally biased region" description="Low complexity" evidence="1">
    <location>
        <begin position="46"/>
        <end position="63"/>
    </location>
</feature>
<dbReference type="AlphaFoldDB" id="A0A9W3DK67"/>
<accession>A0A9W3DK67</accession>
<dbReference type="OrthoDB" id="1089417at2759"/>
<evidence type="ECO:0000256" key="1">
    <source>
        <dbReference type="SAM" id="MobiDB-lite"/>
    </source>
</evidence>
<feature type="compositionally biased region" description="Polar residues" evidence="1">
    <location>
        <begin position="15"/>
        <end position="29"/>
    </location>
</feature>
<gene>
    <name evidence="3" type="primary">LOC130511304</name>
</gene>